<evidence type="ECO:0000313" key="2">
    <source>
        <dbReference type="EMBL" id="PWA28137.1"/>
    </source>
</evidence>
<proteinExistence type="predicted"/>
<name>A0A315VXI9_GAMAF</name>
<dbReference type="Proteomes" id="UP000250572">
    <property type="component" value="Unassembled WGS sequence"/>
</dbReference>
<organism evidence="2 3">
    <name type="scientific">Gambusia affinis</name>
    <name type="common">Western mosquitofish</name>
    <name type="synonym">Heterandria affinis</name>
    <dbReference type="NCBI Taxonomy" id="33528"/>
    <lineage>
        <taxon>Eukaryota</taxon>
        <taxon>Metazoa</taxon>
        <taxon>Chordata</taxon>
        <taxon>Craniata</taxon>
        <taxon>Vertebrata</taxon>
        <taxon>Euteleostomi</taxon>
        <taxon>Actinopterygii</taxon>
        <taxon>Neopterygii</taxon>
        <taxon>Teleostei</taxon>
        <taxon>Neoteleostei</taxon>
        <taxon>Acanthomorphata</taxon>
        <taxon>Ovalentaria</taxon>
        <taxon>Atherinomorphae</taxon>
        <taxon>Cyprinodontiformes</taxon>
        <taxon>Poeciliidae</taxon>
        <taxon>Poeciliinae</taxon>
        <taxon>Gambusia</taxon>
    </lineage>
</organism>
<protein>
    <recommendedName>
        <fullName evidence="4">Serine protease</fullName>
    </recommendedName>
</protein>
<gene>
    <name evidence="2" type="ORF">CCH79_00018279</name>
</gene>
<evidence type="ECO:0000313" key="3">
    <source>
        <dbReference type="Proteomes" id="UP000250572"/>
    </source>
</evidence>
<dbReference type="Pfam" id="PF13365">
    <property type="entry name" value="Trypsin_2"/>
    <property type="match status" value="2"/>
</dbReference>
<reference evidence="2 3" key="1">
    <citation type="journal article" date="2018" name="G3 (Bethesda)">
        <title>A High-Quality Reference Genome for the Invasive Mosquitofish Gambusia affinis Using a Chicago Library.</title>
        <authorList>
            <person name="Hoffberg S.L."/>
            <person name="Troendle N.J."/>
            <person name="Glenn T.C."/>
            <person name="Mahmud O."/>
            <person name="Louha S."/>
            <person name="Chalopin D."/>
            <person name="Bennetzen J.L."/>
            <person name="Mauricio R."/>
        </authorList>
    </citation>
    <scope>NUCLEOTIDE SEQUENCE [LARGE SCALE GENOMIC DNA]</scope>
    <source>
        <strain evidence="2">NE01/NJP1002.9</strain>
        <tissue evidence="2">Muscle</tissue>
    </source>
</reference>
<feature type="compositionally biased region" description="Basic and acidic residues" evidence="1">
    <location>
        <begin position="218"/>
        <end position="231"/>
    </location>
</feature>
<feature type="compositionally biased region" description="Basic and acidic residues" evidence="1">
    <location>
        <begin position="368"/>
        <end position="385"/>
    </location>
</feature>
<accession>A0A315VXI9</accession>
<dbReference type="SUPFAM" id="SSF50494">
    <property type="entry name" value="Trypsin-like serine proteases"/>
    <property type="match status" value="2"/>
</dbReference>
<dbReference type="GO" id="GO:0000785">
    <property type="term" value="C:chromatin"/>
    <property type="evidence" value="ECO:0007669"/>
    <property type="project" value="TreeGrafter"/>
</dbReference>
<dbReference type="Gene3D" id="2.40.10.10">
    <property type="entry name" value="Trypsin-like serine proteases"/>
    <property type="match status" value="1"/>
</dbReference>
<dbReference type="InterPro" id="IPR009003">
    <property type="entry name" value="Peptidase_S1_PA"/>
</dbReference>
<feature type="region of interest" description="Disordered" evidence="1">
    <location>
        <begin position="333"/>
        <end position="389"/>
    </location>
</feature>
<dbReference type="AlphaFoldDB" id="A0A315VXI9"/>
<dbReference type="GO" id="GO:0005634">
    <property type="term" value="C:nucleus"/>
    <property type="evidence" value="ECO:0007669"/>
    <property type="project" value="TreeGrafter"/>
</dbReference>
<feature type="compositionally biased region" description="Polar residues" evidence="1">
    <location>
        <begin position="335"/>
        <end position="349"/>
    </location>
</feature>
<dbReference type="InterPro" id="IPR043504">
    <property type="entry name" value="Peptidase_S1_PA_chymotrypsin"/>
</dbReference>
<dbReference type="STRING" id="33528.ENSGAFP00000030059"/>
<dbReference type="EMBL" id="NHOQ01000945">
    <property type="protein sequence ID" value="PWA28137.1"/>
    <property type="molecule type" value="Genomic_DNA"/>
</dbReference>
<sequence length="688" mass="77986">MRFPGRSFEETLKLKKENFGKIQNSFSKVHTVRELLKLSKSVCLLMIEEKNNSGLTELKKTVKGTGFVLFDNFVLTNAHLFKPWEKISNWRNYLNITAEFNFDNKPGMKYQAALVCRTHDFDFALLELIQIHDLQELKEKHPGLLKIFGPMPGGDSGACIIGHPGGGVKKMDITCIIRKEDRKQKVKETLEYFKSFIICRHREREEMKTSAKRKRTINKTDNKTDCDKENVSPDEVSSPPKKKRSPFPGVQISDCHLSDLSDLSDLGDLSDLSDLGVIYATKDFKFLSQTKIPLGTNNTNGSRCLLDNPRPRPVNPGVNKMERMIEEGLKRDLNGQLSEKSPESISPSRNRVDMHFPKTYKARSPTNKQEKNNVENERGRVKADEPPGCQSEAMDISELPADCKLEAPNLSDEEFLRLLKEIEVSVCKIVVLGVSQGTGFVWCGRLILTSAHLFRGCLDGRKLVDNIKVSVDFELETVNPLYTVEKIFLDIDEELDYAIFELIPEDPTAEKVKFPPGLLKRLGPVLKSGGVSLIGFPAGREKTIRRTTIVEAENREQVVKDLLDKYYKFIFTQTSIKQIITNQGIGGIMKNGTRKEQVITYHCPMYDGTSGSPVIDGRGQVIGLHTGGYDYGFTEFKNHVIEFAISLPTIFKKFVSNLRKRGEKEQLERIREEVSDNDYVTRLMFSPE</sequence>
<evidence type="ECO:0008006" key="4">
    <source>
        <dbReference type="Google" id="ProtNLM"/>
    </source>
</evidence>
<dbReference type="PANTHER" id="PTHR14389:SF3">
    <property type="entry name" value="PROTEIN FAM111A-LIKE"/>
    <property type="match status" value="1"/>
</dbReference>
<keyword evidence="3" id="KW-1185">Reference proteome</keyword>
<dbReference type="PANTHER" id="PTHR14389">
    <property type="entry name" value="SI:CH1073-475A24.1"/>
    <property type="match status" value="1"/>
</dbReference>
<evidence type="ECO:0000256" key="1">
    <source>
        <dbReference type="SAM" id="MobiDB-lite"/>
    </source>
</evidence>
<dbReference type="Gene3D" id="2.40.10.120">
    <property type="match status" value="1"/>
</dbReference>
<feature type="region of interest" description="Disordered" evidence="1">
    <location>
        <begin position="208"/>
        <end position="250"/>
    </location>
</feature>
<comment type="caution">
    <text evidence="2">The sequence shown here is derived from an EMBL/GenBank/DDBJ whole genome shotgun (WGS) entry which is preliminary data.</text>
</comment>
<dbReference type="GO" id="GO:0006260">
    <property type="term" value="P:DNA replication"/>
    <property type="evidence" value="ECO:0007669"/>
    <property type="project" value="TreeGrafter"/>
</dbReference>